<dbReference type="Proteomes" id="UP000030656">
    <property type="component" value="Unassembled WGS sequence"/>
</dbReference>
<gene>
    <name evidence="3" type="ORF">PFFCH_00991</name>
</gene>
<dbReference type="InterPro" id="IPR006374">
    <property type="entry name" value="VSA_Stevor"/>
</dbReference>
<feature type="region of interest" description="Disordered" evidence="1">
    <location>
        <begin position="143"/>
        <end position="164"/>
    </location>
</feature>
<evidence type="ECO:0000256" key="1">
    <source>
        <dbReference type="SAM" id="MobiDB-lite"/>
    </source>
</evidence>
<dbReference type="Pfam" id="PF17410">
    <property type="entry name" value="Stevor"/>
    <property type="match status" value="1"/>
</dbReference>
<keyword evidence="2" id="KW-0472">Membrane</keyword>
<proteinExistence type="predicted"/>
<dbReference type="EMBL" id="KI927841">
    <property type="protein sequence ID" value="ETW31572.1"/>
    <property type="molecule type" value="Genomic_DNA"/>
</dbReference>
<sequence length="318" mass="36330">MNVGIYFKYKWNTIINYFPINCQNTLPNKTLINNYTQRKTLKSRCLAELENSYNTHCHNDPELKKIIDQLNQGELNTYQQSNDTCNQLHELLEKNETKTKSRNSEQVLSKIEKKFLKTYEKFLTDKNRIMIISDIYTNEYYKSNDKNYKNDKNDKNDKNNKSCECANNKKSSNKLSLSNKVNDNYLDNLKTRCVGSVGACALSSAATEFAGNVAAGTAVNSFIQSTIFDTVLTKLTQALVGVNLLSETAIGKATFSIGTFSAQDSLFAATFANSAFFSYGISAVFLILIAVIFVLLYIWMRKRRKRSWKHEYKKHLCT</sequence>
<evidence type="ECO:0000256" key="2">
    <source>
        <dbReference type="SAM" id="Phobius"/>
    </source>
</evidence>
<keyword evidence="2" id="KW-1133">Transmembrane helix</keyword>
<evidence type="ECO:0000313" key="4">
    <source>
        <dbReference type="Proteomes" id="UP000030656"/>
    </source>
</evidence>
<evidence type="ECO:0008006" key="5">
    <source>
        <dbReference type="Google" id="ProtNLM"/>
    </source>
</evidence>
<dbReference type="AlphaFoldDB" id="A0A024VSX3"/>
<evidence type="ECO:0000313" key="3">
    <source>
        <dbReference type="EMBL" id="ETW31572.1"/>
    </source>
</evidence>
<keyword evidence="2" id="KW-0812">Transmembrane</keyword>
<organism evidence="3 4">
    <name type="scientific">Plasmodium falciparum FCH/4</name>
    <dbReference type="NCBI Taxonomy" id="1036724"/>
    <lineage>
        <taxon>Eukaryota</taxon>
        <taxon>Sar</taxon>
        <taxon>Alveolata</taxon>
        <taxon>Apicomplexa</taxon>
        <taxon>Aconoidasida</taxon>
        <taxon>Haemosporida</taxon>
        <taxon>Plasmodiidae</taxon>
        <taxon>Plasmodium</taxon>
        <taxon>Plasmodium (Laverania)</taxon>
    </lineage>
</organism>
<reference evidence="3 4" key="2">
    <citation type="submission" date="2013-02" db="EMBL/GenBank/DDBJ databases">
        <title>The Genome Sequence of Plasmodium falciparum FCH/4.</title>
        <authorList>
            <consortium name="The Broad Institute Genome Sequencing Platform"/>
            <consortium name="The Broad Institute Genome Sequencing Center for Infectious Disease"/>
            <person name="Neafsey D."/>
            <person name="Cheeseman I."/>
            <person name="Volkman S."/>
            <person name="Adams J."/>
            <person name="Walker B."/>
            <person name="Young S.K."/>
            <person name="Zeng Q."/>
            <person name="Gargeya S."/>
            <person name="Fitzgerald M."/>
            <person name="Haas B."/>
            <person name="Abouelleil A."/>
            <person name="Alvarado L."/>
            <person name="Arachchi H.M."/>
            <person name="Berlin A.M."/>
            <person name="Chapman S.B."/>
            <person name="Dewar J."/>
            <person name="Goldberg J."/>
            <person name="Griggs A."/>
            <person name="Gujja S."/>
            <person name="Hansen M."/>
            <person name="Howarth C."/>
            <person name="Imamovic A."/>
            <person name="Larimer J."/>
            <person name="McCowan C."/>
            <person name="Murphy C."/>
            <person name="Neiman D."/>
            <person name="Pearson M."/>
            <person name="Priest M."/>
            <person name="Roberts A."/>
            <person name="Saif S."/>
            <person name="Shea T."/>
            <person name="Sisk P."/>
            <person name="Sykes S."/>
            <person name="Wortman J."/>
            <person name="Nusbaum C."/>
            <person name="Birren B."/>
        </authorList>
    </citation>
    <scope>NUCLEOTIDE SEQUENCE [LARGE SCALE GENOMIC DNA]</scope>
    <source>
        <strain evidence="3 4">FCH/4</strain>
    </source>
</reference>
<name>A0A024VSX3_PLAFA</name>
<accession>A0A024VSX3</accession>
<feature type="transmembrane region" description="Helical" evidence="2">
    <location>
        <begin position="276"/>
        <end position="299"/>
    </location>
</feature>
<reference evidence="3 4" key="1">
    <citation type="submission" date="2013-02" db="EMBL/GenBank/DDBJ databases">
        <title>The Genome Annotation of Plasmodium falciparum FCH/4.</title>
        <authorList>
            <consortium name="The Broad Institute Genome Sequencing Platform"/>
            <consortium name="The Broad Institute Genome Sequencing Center for Infectious Disease"/>
            <person name="Neafsey D."/>
            <person name="Hoffman S."/>
            <person name="Volkman S."/>
            <person name="Rosenthal P."/>
            <person name="Walker B."/>
            <person name="Young S.K."/>
            <person name="Zeng Q."/>
            <person name="Gargeya S."/>
            <person name="Fitzgerald M."/>
            <person name="Haas B."/>
            <person name="Abouelleil A."/>
            <person name="Allen A.W."/>
            <person name="Alvarado L."/>
            <person name="Arachchi H.M."/>
            <person name="Berlin A.M."/>
            <person name="Chapman S.B."/>
            <person name="Gainer-Dewar J."/>
            <person name="Goldberg J."/>
            <person name="Griggs A."/>
            <person name="Gujja S."/>
            <person name="Hansen M."/>
            <person name="Howarth C."/>
            <person name="Imamovic A."/>
            <person name="Ireland A."/>
            <person name="Larimer J."/>
            <person name="McCowan C."/>
            <person name="Murphy C."/>
            <person name="Pearson M."/>
            <person name="Poon T.W."/>
            <person name="Priest M."/>
            <person name="Roberts A."/>
            <person name="Saif S."/>
            <person name="Shea T."/>
            <person name="Sisk P."/>
            <person name="Sykes S."/>
            <person name="Wortman J."/>
            <person name="Nusbaum C."/>
            <person name="Birren B."/>
        </authorList>
    </citation>
    <scope>NUCLEOTIDE SEQUENCE [LARGE SCALE GENOMIC DNA]</scope>
    <source>
        <strain evidence="3 4">FCH/4</strain>
    </source>
</reference>
<feature type="compositionally biased region" description="Basic and acidic residues" evidence="1">
    <location>
        <begin position="143"/>
        <end position="161"/>
    </location>
</feature>
<protein>
    <recommendedName>
        <fullName evidence="5">Surface antigen</fullName>
    </recommendedName>
</protein>
<dbReference type="NCBIfam" id="TIGR01478">
    <property type="entry name" value="STEVOR"/>
    <property type="match status" value="1"/>
</dbReference>